<dbReference type="CDD" id="cd06225">
    <property type="entry name" value="HAMP"/>
    <property type="match status" value="1"/>
</dbReference>
<evidence type="ECO:0000256" key="3">
    <source>
        <dbReference type="ARBA" id="ARBA00012438"/>
    </source>
</evidence>
<keyword evidence="5" id="KW-0597">Phosphoprotein</keyword>
<dbReference type="InterPro" id="IPR036890">
    <property type="entry name" value="HATPase_C_sf"/>
</dbReference>
<protein>
    <recommendedName>
        <fullName evidence="3">histidine kinase</fullName>
        <ecNumber evidence="3">2.7.13.3</ecNumber>
    </recommendedName>
</protein>
<evidence type="ECO:0000256" key="10">
    <source>
        <dbReference type="ARBA" id="ARBA00023012"/>
    </source>
</evidence>
<name>A0A9X1X9S9_9BACL</name>
<keyword evidence="16" id="KW-1185">Reference proteome</keyword>
<evidence type="ECO:0000313" key="16">
    <source>
        <dbReference type="Proteomes" id="UP001139011"/>
    </source>
</evidence>
<dbReference type="PANTHER" id="PTHR43711:SF1">
    <property type="entry name" value="HISTIDINE KINASE 1"/>
    <property type="match status" value="1"/>
</dbReference>
<dbReference type="SUPFAM" id="SSF47384">
    <property type="entry name" value="Homodimeric domain of signal transducing histidine kinase"/>
    <property type="match status" value="1"/>
</dbReference>
<dbReference type="AlphaFoldDB" id="A0A9X1X9S9"/>
<dbReference type="GO" id="GO:0005886">
    <property type="term" value="C:plasma membrane"/>
    <property type="evidence" value="ECO:0007669"/>
    <property type="project" value="UniProtKB-SubCell"/>
</dbReference>
<evidence type="ECO:0000259" key="13">
    <source>
        <dbReference type="PROSITE" id="PS50109"/>
    </source>
</evidence>
<dbReference type="Pfam" id="PF02518">
    <property type="entry name" value="HATPase_c"/>
    <property type="match status" value="1"/>
</dbReference>
<dbReference type="EC" id="2.7.13.3" evidence="3"/>
<evidence type="ECO:0000256" key="12">
    <source>
        <dbReference type="SAM" id="Phobius"/>
    </source>
</evidence>
<keyword evidence="7" id="KW-0547">Nucleotide-binding</keyword>
<dbReference type="PROSITE" id="PS50109">
    <property type="entry name" value="HIS_KIN"/>
    <property type="match status" value="1"/>
</dbReference>
<dbReference type="CDD" id="cd00082">
    <property type="entry name" value="HisKA"/>
    <property type="match status" value="1"/>
</dbReference>
<evidence type="ECO:0000313" key="15">
    <source>
        <dbReference type="EMBL" id="MCK6256216.1"/>
    </source>
</evidence>
<dbReference type="CDD" id="cd00075">
    <property type="entry name" value="HATPase"/>
    <property type="match status" value="1"/>
</dbReference>
<keyword evidence="9" id="KW-0067">ATP-binding</keyword>
<keyword evidence="12" id="KW-0812">Transmembrane</keyword>
<keyword evidence="4" id="KW-1003">Cell membrane</keyword>
<gene>
    <name evidence="15" type="ORF">LCY76_06325</name>
</gene>
<evidence type="ECO:0000259" key="14">
    <source>
        <dbReference type="PROSITE" id="PS50885"/>
    </source>
</evidence>
<accession>A0A9X1X9S9</accession>
<dbReference type="PRINTS" id="PR00344">
    <property type="entry name" value="BCTRLSENSOR"/>
</dbReference>
<feature type="domain" description="HAMP" evidence="14">
    <location>
        <begin position="77"/>
        <end position="131"/>
    </location>
</feature>
<dbReference type="Gene3D" id="6.10.340.10">
    <property type="match status" value="1"/>
</dbReference>
<dbReference type="InterPro" id="IPR004358">
    <property type="entry name" value="Sig_transdc_His_kin-like_C"/>
</dbReference>
<evidence type="ECO:0000256" key="8">
    <source>
        <dbReference type="ARBA" id="ARBA00022777"/>
    </source>
</evidence>
<dbReference type="Proteomes" id="UP001139011">
    <property type="component" value="Unassembled WGS sequence"/>
</dbReference>
<dbReference type="InterPro" id="IPR036097">
    <property type="entry name" value="HisK_dim/P_sf"/>
</dbReference>
<dbReference type="GO" id="GO:0000155">
    <property type="term" value="F:phosphorelay sensor kinase activity"/>
    <property type="evidence" value="ECO:0007669"/>
    <property type="project" value="InterPro"/>
</dbReference>
<sequence length="355" mass="40529">MNRHENKALNMLLHTLGFFGILCLLFLCWSGFFYLTPFLYKGIGYHPSSLLVYLTGSVLGLLFFGVIAHLIGRKQRRSGMNIFNLMNDAVKQIAQGDFSVSIRTEMRKGHVITDLADNINAMAKELQSLETMRQEFISNVSHEIQSPLTSIRGFAKVLQNDELEPEDRKHYLYIIEKESKRLSKLSDNLLKLTSLESDRHPVEKMDYELDVQLKHAILSCEPSLIDKGIEFQHSLEKVNVEGDQDLLNQVWLNLLYNSIKFTPRGGMIRLLLERREGEISVSVQDNGIGISENDQIHIFERFFKSDKSRNRASEGSGLGLSIVKKIVEMHEGRIEIESELQKGTIFTVYLPAPVE</sequence>
<evidence type="ECO:0000256" key="7">
    <source>
        <dbReference type="ARBA" id="ARBA00022741"/>
    </source>
</evidence>
<organism evidence="15 16">
    <name type="scientific">Fictibacillus marinisediminis</name>
    <dbReference type="NCBI Taxonomy" id="2878389"/>
    <lineage>
        <taxon>Bacteria</taxon>
        <taxon>Bacillati</taxon>
        <taxon>Bacillota</taxon>
        <taxon>Bacilli</taxon>
        <taxon>Bacillales</taxon>
        <taxon>Fictibacillaceae</taxon>
        <taxon>Fictibacillus</taxon>
    </lineage>
</organism>
<dbReference type="Gene3D" id="1.10.287.130">
    <property type="match status" value="1"/>
</dbReference>
<dbReference type="SMART" id="SM00387">
    <property type="entry name" value="HATPase_c"/>
    <property type="match status" value="1"/>
</dbReference>
<proteinExistence type="predicted"/>
<dbReference type="InterPro" id="IPR005467">
    <property type="entry name" value="His_kinase_dom"/>
</dbReference>
<evidence type="ECO:0000256" key="1">
    <source>
        <dbReference type="ARBA" id="ARBA00000085"/>
    </source>
</evidence>
<evidence type="ECO:0000256" key="6">
    <source>
        <dbReference type="ARBA" id="ARBA00022679"/>
    </source>
</evidence>
<keyword evidence="6" id="KW-0808">Transferase</keyword>
<comment type="subcellular location">
    <subcellularLocation>
        <location evidence="2">Cell membrane</location>
        <topology evidence="2">Multi-pass membrane protein</topology>
    </subcellularLocation>
</comment>
<dbReference type="FunFam" id="3.30.565.10:FF:000006">
    <property type="entry name" value="Sensor histidine kinase WalK"/>
    <property type="match status" value="1"/>
</dbReference>
<dbReference type="InterPro" id="IPR050736">
    <property type="entry name" value="Sensor_HK_Regulatory"/>
</dbReference>
<evidence type="ECO:0000256" key="5">
    <source>
        <dbReference type="ARBA" id="ARBA00022553"/>
    </source>
</evidence>
<comment type="catalytic activity">
    <reaction evidence="1">
        <text>ATP + protein L-histidine = ADP + protein N-phospho-L-histidine.</text>
        <dbReference type="EC" id="2.7.13.3"/>
    </reaction>
</comment>
<keyword evidence="10" id="KW-0902">Two-component regulatory system</keyword>
<dbReference type="EMBL" id="JAIWJX010000002">
    <property type="protein sequence ID" value="MCK6256216.1"/>
    <property type="molecule type" value="Genomic_DNA"/>
</dbReference>
<comment type="caution">
    <text evidence="15">The sequence shown here is derived from an EMBL/GenBank/DDBJ whole genome shotgun (WGS) entry which is preliminary data.</text>
</comment>
<dbReference type="Pfam" id="PF00512">
    <property type="entry name" value="HisKA"/>
    <property type="match status" value="1"/>
</dbReference>
<evidence type="ECO:0000256" key="11">
    <source>
        <dbReference type="ARBA" id="ARBA00023136"/>
    </source>
</evidence>
<feature type="transmembrane region" description="Helical" evidence="12">
    <location>
        <begin position="50"/>
        <end position="71"/>
    </location>
</feature>
<evidence type="ECO:0000256" key="4">
    <source>
        <dbReference type="ARBA" id="ARBA00022475"/>
    </source>
</evidence>
<dbReference type="RefSeq" id="WP_248251917.1">
    <property type="nucleotide sequence ID" value="NZ_JAIWJX010000002.1"/>
</dbReference>
<evidence type="ECO:0000256" key="2">
    <source>
        <dbReference type="ARBA" id="ARBA00004651"/>
    </source>
</evidence>
<reference evidence="15" key="1">
    <citation type="submission" date="2021-09" db="EMBL/GenBank/DDBJ databases">
        <title>Genome analysis of Fictibacillus sp. KIGAM418 isolated from marine sediment.</title>
        <authorList>
            <person name="Seo M.-J."/>
            <person name="Cho E.-S."/>
            <person name="Hwang C.Y."/>
        </authorList>
    </citation>
    <scope>NUCLEOTIDE SEQUENCE</scope>
    <source>
        <strain evidence="15">KIGAM418</strain>
    </source>
</reference>
<evidence type="ECO:0000256" key="9">
    <source>
        <dbReference type="ARBA" id="ARBA00022840"/>
    </source>
</evidence>
<dbReference type="InterPro" id="IPR003594">
    <property type="entry name" value="HATPase_dom"/>
</dbReference>
<feature type="domain" description="Histidine kinase" evidence="13">
    <location>
        <begin position="139"/>
        <end position="354"/>
    </location>
</feature>
<keyword evidence="12" id="KW-1133">Transmembrane helix</keyword>
<dbReference type="SMART" id="SM00388">
    <property type="entry name" value="HisKA"/>
    <property type="match status" value="1"/>
</dbReference>
<dbReference type="SUPFAM" id="SSF55874">
    <property type="entry name" value="ATPase domain of HSP90 chaperone/DNA topoisomerase II/histidine kinase"/>
    <property type="match status" value="1"/>
</dbReference>
<keyword evidence="8 15" id="KW-0418">Kinase</keyword>
<dbReference type="InterPro" id="IPR003661">
    <property type="entry name" value="HisK_dim/P_dom"/>
</dbReference>
<dbReference type="FunFam" id="1.10.287.130:FF:000001">
    <property type="entry name" value="Two-component sensor histidine kinase"/>
    <property type="match status" value="1"/>
</dbReference>
<keyword evidence="11 12" id="KW-0472">Membrane</keyword>
<dbReference type="InterPro" id="IPR003660">
    <property type="entry name" value="HAMP_dom"/>
</dbReference>
<dbReference type="PROSITE" id="PS50885">
    <property type="entry name" value="HAMP"/>
    <property type="match status" value="1"/>
</dbReference>
<dbReference type="GO" id="GO:0005524">
    <property type="term" value="F:ATP binding"/>
    <property type="evidence" value="ECO:0007669"/>
    <property type="project" value="UniProtKB-KW"/>
</dbReference>
<feature type="transmembrane region" description="Helical" evidence="12">
    <location>
        <begin position="12"/>
        <end position="35"/>
    </location>
</feature>
<dbReference type="Gene3D" id="3.30.565.10">
    <property type="entry name" value="Histidine kinase-like ATPase, C-terminal domain"/>
    <property type="match status" value="1"/>
</dbReference>
<dbReference type="PANTHER" id="PTHR43711">
    <property type="entry name" value="TWO-COMPONENT HISTIDINE KINASE"/>
    <property type="match status" value="1"/>
</dbReference>